<dbReference type="CDD" id="cd00833">
    <property type="entry name" value="PKS"/>
    <property type="match status" value="2"/>
</dbReference>
<dbReference type="InterPro" id="IPR020806">
    <property type="entry name" value="PKS_PP-bd"/>
</dbReference>
<dbReference type="SUPFAM" id="SSF52151">
    <property type="entry name" value="FabD/lysophospholipase-like"/>
    <property type="match status" value="2"/>
</dbReference>
<evidence type="ECO:0000259" key="6">
    <source>
        <dbReference type="PROSITE" id="PS50075"/>
    </source>
</evidence>
<feature type="domain" description="Ketosynthase family 3 (KS3)" evidence="7">
    <location>
        <begin position="2054"/>
        <end position="2478"/>
    </location>
</feature>
<dbReference type="SMART" id="SM00827">
    <property type="entry name" value="PKS_AT"/>
    <property type="match status" value="2"/>
</dbReference>
<evidence type="ECO:0000259" key="8">
    <source>
        <dbReference type="PROSITE" id="PS52019"/>
    </source>
</evidence>
<dbReference type="Pfam" id="PF00698">
    <property type="entry name" value="Acyl_transf_1"/>
    <property type="match status" value="2"/>
</dbReference>
<dbReference type="InterPro" id="IPR013968">
    <property type="entry name" value="PKS_KR"/>
</dbReference>
<dbReference type="SUPFAM" id="SSF50129">
    <property type="entry name" value="GroES-like"/>
    <property type="match status" value="2"/>
</dbReference>
<dbReference type="SMART" id="SM01294">
    <property type="entry name" value="PKS_PP_betabranch"/>
    <property type="match status" value="2"/>
</dbReference>
<dbReference type="Gene3D" id="3.40.50.720">
    <property type="entry name" value="NAD(P)-binding Rossmann-like Domain"/>
    <property type="match status" value="3"/>
</dbReference>
<keyword evidence="2" id="KW-0597">Phosphoprotein</keyword>
<feature type="region of interest" description="N-terminal hotdog fold" evidence="5">
    <location>
        <begin position="927"/>
        <end position="1049"/>
    </location>
</feature>
<dbReference type="Gene3D" id="3.30.70.3290">
    <property type="match status" value="2"/>
</dbReference>
<dbReference type="CDD" id="cd08956">
    <property type="entry name" value="KR_3_FAS_SDR_x"/>
    <property type="match status" value="2"/>
</dbReference>
<proteinExistence type="predicted"/>
<dbReference type="InterPro" id="IPR018201">
    <property type="entry name" value="Ketoacyl_synth_AS"/>
</dbReference>
<evidence type="ECO:0000256" key="2">
    <source>
        <dbReference type="ARBA" id="ARBA00022553"/>
    </source>
</evidence>
<feature type="active site" description="Proton acceptor; for dehydratase activity" evidence="5">
    <location>
        <position position="2986"/>
    </location>
</feature>
<dbReference type="InterPro" id="IPR014031">
    <property type="entry name" value="Ketoacyl_synth_C"/>
</dbReference>
<dbReference type="Pfam" id="PF00550">
    <property type="entry name" value="PP-binding"/>
    <property type="match status" value="2"/>
</dbReference>
<sequence>MTVIEEKLREYAKQLTLDLQQSHQRLRKIEDKWHDPIAIVGMACRFPGGVQTPEDLWELLLEGRDAISAFPDSRGWNVEAIYDPDPEASGKCYVREGGFLDGADRFDPAFFGITPREALAIDPQHRLLLETSWEAIECAGIDPMALHGSQTGVFVGVMFNGYSLLHAPGEIEGFLGMGNYASVASGRIAYTLGVHGPTVTVDTACSSSLVSIHLAAQALRQGECSLALAGGVAVIASPDVFIELSRQRALSPHGRSRSFSAEANGTGWAEGAGMLLLERLSDAKRNGHPVLAVVRGSAVNQDGKSQGLTAPNGPAQERVILQALESARLAPQDIDAVEAHGTGTSLGDPIEARALFATYGRARAKDKPLWLGSLKSNLGHTQAAAGVGGIIKMVLAMRHGSLPKTLHAENPSPHIDWSSGTIHLLDEAVPWPVHDGKPRRAGVSSFGISGTNAHVIVEGFEASTQRATEVNPPPGGVPVVLSAKSEAALQAQAVRLREHLEAHPEQTLADVAYSLATTRSHFQHRAAVVAQGRADALAALDGLARAEPDANTVVGESLGHGKVVFVFPGQGSQWLGMAASLLESSPVFRAEVEACARAFEPLLDWSLLDVLHARDGAPSLARVDVVQPALFAVMVSLAALWRSLGVHPDAVVGHSQGEIAAAYVAGALSLGDAARIVALRSRALVPFVGLGAMAAVELPRDQLEPLLSSHVSIAAVNSPRATTVAGEPEAIEALLRELESKQVFALKLRADVASHCGQIDSLREQLLTDLANLDPKVAQVPFHSTVTAGKLEGTELGAAYWFDNIRCPVLFGDTVQSLVAEGHRFFVEVSPHPVLLLPLQETLEASELPHAVVGSLWQDEGQLERMLLSLGELHTRGLALDWNAVLAPLGARRVSLPTYAFQRERYWLDASRARADVASAGLSATDHPLLGAATALADTDGFLFTARLSLAEHPWLADHAAFGTVLLPGTAFAELALVAAQHAGLEGIDELTLETPLVLPARGAIVLQLSVGAPDDSGRRPLAIHARSEEASAWSRHASGTLGGTKGALDFDLKAWPPPGATAVAIDGIYPRLAAAGLQYGTEFQGLRAVWQRGDELFAQVELSESAAKEAGRFVLHPALFDAALHALADGATRGHSGTAAALPFAWQGISLRAVGASTLRVRFTGARGESSVALDLADATGEPVARIEGFSTRPFSAELLRGTRSLEHEGLLRIEWADVTDSLREPPTSGQAPPQSVVVPFLEEGSADGLIASAHDASERALAQLQQWLADEGLASTRLLFLTKGLANSPISGLVRSAQIEHPDRAILLVDTDDSEPSRSALSSLLQHTPIESQFSLREGRCFVARLTPARAKDVLLPPTAATWRLDIPTRGTLESLALVPHPELQEPLREGQVRVAVRAAGLNFRDVINALGMYPGDPGPLGGEAAGVVLEVAPGVSSVAPGDRVMGLFSGAFGPIAITDHRALARIPEGLSFLEAASIPVVFLTAYYGLVHLARLQPGERILIHAAAGGVGMAATQIARHLGADVFATASPAKWDTLRALGFDDQRIASSRSLDFEPHFLRSTQGQGFDVVLNCLTRDFVDASLRLLPRGGRFLEMGKIDIRKDSPPNVHYQPFDIFEAGPELLQRMLADVMELFAKGVLRPPPITPYDIHHAPSAFRALGQARFVGKVVFTFPKPFEADKAVLITGGTGTLGGLLARHLVRKHGVKHLLLTSRQGPNAPGATELQRELEGAGARVTIAACDAADRSALRDLLAKHPLTAVIHAAGALDDGLLTALTPERLHRVLRAKLDAALHLHELTRSLDLSAFVLFSSIAGVLGNPGQANYAAANVFLDALARHRASVGLPALAIDWGHWADTSGMTAHLTGADLTRMARGGLLSLSAEQGLALFDAALAEHDPIFVAARFDTAILGKQGDALHPLFRGFVRPRASHRVATNVVDASLEQRLRALSAEDREAAVLDLVRAEVATVMGLASPRGIDSHRPLQELGLDSLMAIELRNRLSTRTGLRLYVALLFDHPTPSALCRYLLSQLLADATTATPRSELPRRALDGDPIAIVAMGCRFPGGVRSPDDLWQLVQAGRDVISGLPETRGWRVDAFYDPDPEVKGKSYAREGGFLHDADEFDPAFFGISPREALAIDPQQRLLLEACWETIERAGIDPKTLHGTQTGIFVGLIYNDYGTRLTHVPDDLQGYVGLGSSASVASGRVAYTFGFHGPAVTVDTACSASLVSIHLAAQALRSGECSLALAGGVTVMSSLGSFIEHSRQRVLARDGRCKAFSAEADGASLAEGVGLVLLERLSDAHRNGHPVLAIVRGSAVNQDGKSQGLTAPNGPAQERVILQALESAGLEPADVDAIDAHGTGTTLGDSIEARALFATYGRAHSPEKPLWLGSLKSNVGHTQATAGVGSVMKMVLAMQHGVLPKTLHAQNPSPHLDWSAVRLLNEAVPWPRQGSPRRAGISSFGVSGTNAHVIVEEPPAAPVAPLADRTPPPALPFVVSAKSEASLRAQAERLREHLAAHPEIEPVDVAYSLATTRSHFDQRATVVATNRLELMDALEALAQGQPGPNTAVGRSTGDGKLVFVFPGNGSHWQGMARALLESSAVFREQLEACDRAFGPYLEGSLFEALDGDLDRIDMLQPALFAVMVSLAALWRSAGVEPDAVVGHSQGEIAAAYVAGALSLEDAAKVVALRSRMLARFAGQGSMAAIELPRGEVERYLAPFGHRISVAAVNSPRATTVAGEPEAIDALLRELESNQVFALKLRVDVASHSVQIEQMREQLLTDLAGVQPRNAAVPFYSTVTGGELDGSKLDAAYWFDNLRHVVSFADAAQRLLAAGHRFFVEVSPHPVLMLPLEETFDAADAQMAAGLDPEVRTVVGSLWQDEGEFQRFLLSLGELHTRGLAIDWPALFQAWAPRRVELPTYAFERERFWLDNDARATADVASAGLTSAEHPMLGAVVPLADSDGFLFTGRVSLADHPWLGGHAVLGTVLLPATAFVEFGLAAAHHVGLDRIEELTLEQPLVLPPRGAVRLQLSLEGADESGSRSFLIFGRAEDAAEDTPWTRHVSGTLARDLADAEPSVDLRIWPPPGATPVAIEGMYERLAEAGLGYGPDFQGLRALYTREQEIFAEVSLSEATVEQASLFALHPALLDAAFHAIAANISEASQLALPFSWSGVTLRAVHATSLRVRVVPSSGSPNAFSLDLADAAGAAVARVEAFSTRPFSAELLRGTRSLEREGLLCIEWTDVTDSLREPPTSGQAPSENIVVSFLEEGPEDGVIASAHDASERALARLQQWLADESLASSRLVFLTKGLANAPIAGLVRSAQIEHPDRAILLVDTDDSELSRSALSTLLQRASLEPHIALREGRYRVPRLTRTRGKDVLLPPTEATWRLDIPTRGTLESLALVPHPELQEPLREGQVRVAVRAAGLNFRDVINALGMYPGDPGPLGGEAAGVVLEVAPGVSSVAPGDRVMGLFSGAFGPIAITDHRALARIPEGLSFLEAASIPVVFLTAYYGLVHLARLQPGERILIHAAAGGVGMAATQIARHLGADVFATASPAKWDTLRALGFDDQRIASSRSLDFEPHFLRSTQGQGFDVVLNCLTRDFVDASLRLLPRGGRFLEMGKIDVREDSPPNVRYQAFDLFEAGPELLQRMLADVMDLFAKGVLRPLPITPYDIRHAPGAFRALGQGRLVGKAVFSFPKPFDADKAVLITGGTGTLGGLLARHLVRKHGVKHLLLTSRQGPNAPGATELQRELEGAGARVTIAACDAADRSALRDLLAKHPLTAVIHAAGALDDGLLTALTPERLHPVLRAKLDAALHLHELTRSLDLSAFVLFSSVAGVLGSPGQANYAAANASLDAIARHRRAQGLPALAIDWGHWADTSGMTAHLSSADLARMARGGSLSLSAEQGLALFDAALAEADPVLVAARFDTAILGKQGEALHPLFRGFVRARASRRVAARRGDGFSLKQRLVALPPEGREGALLDVVRAEIATVLGIPSPSALEAHRPLQELGLDSLMAIELRNRLAAATSLRLQATLLFDHPTPAALTRTLLGRLLEQEVTAPRAIATELDAIENTLSALHAREDMREALTARLQTLLRSWAGAREAPDEPSFTEQVHTANVDELLRIIDQKFGGNVNVSR</sequence>
<dbReference type="SMART" id="SM00829">
    <property type="entry name" value="PKS_ER"/>
    <property type="match status" value="2"/>
</dbReference>
<dbReference type="SUPFAM" id="SSF53901">
    <property type="entry name" value="Thiolase-like"/>
    <property type="match status" value="2"/>
</dbReference>
<feature type="domain" description="PKS/mFAS DH" evidence="8">
    <location>
        <begin position="2954"/>
        <end position="3232"/>
    </location>
</feature>
<dbReference type="InterPro" id="IPR011032">
    <property type="entry name" value="GroES-like_sf"/>
</dbReference>
<keyword evidence="3" id="KW-0808">Transferase</keyword>
<dbReference type="RefSeq" id="WP_394839097.1">
    <property type="nucleotide sequence ID" value="NZ_CP089929.1"/>
</dbReference>
<evidence type="ECO:0000256" key="5">
    <source>
        <dbReference type="PROSITE-ProRule" id="PRU01363"/>
    </source>
</evidence>
<dbReference type="InterPro" id="IPR016036">
    <property type="entry name" value="Malonyl_transacylase_ACP-bd"/>
</dbReference>
<dbReference type="Gene3D" id="3.40.366.10">
    <property type="entry name" value="Malonyl-Coenzyme A Acyl Carrier Protein, domain 2"/>
    <property type="match status" value="2"/>
</dbReference>
<dbReference type="Pfam" id="PF08240">
    <property type="entry name" value="ADH_N"/>
    <property type="match status" value="2"/>
</dbReference>
<dbReference type="InterPro" id="IPR042104">
    <property type="entry name" value="PKS_dehydratase_sf"/>
</dbReference>
<dbReference type="Gene3D" id="3.90.180.10">
    <property type="entry name" value="Medium-chain alcohol dehydrogenases, catalytic domain"/>
    <property type="match status" value="2"/>
</dbReference>
<dbReference type="Pfam" id="PF14765">
    <property type="entry name" value="PS-DH"/>
    <property type="match status" value="2"/>
</dbReference>
<accession>A0ABZ2LF69</accession>
<keyword evidence="10" id="KW-1185">Reference proteome</keyword>
<dbReference type="SMART" id="SM00825">
    <property type="entry name" value="PKS_KS"/>
    <property type="match status" value="2"/>
</dbReference>
<feature type="active site" description="Proton donor; for dehydratase activity" evidence="5">
    <location>
        <position position="1122"/>
    </location>
</feature>
<dbReference type="PANTHER" id="PTHR43775">
    <property type="entry name" value="FATTY ACID SYNTHASE"/>
    <property type="match status" value="1"/>
</dbReference>
<feature type="domain" description="Carrier" evidence="6">
    <location>
        <begin position="1959"/>
        <end position="2034"/>
    </location>
</feature>
<dbReference type="InterPro" id="IPR002364">
    <property type="entry name" value="Quin_OxRdtase/zeta-crystal_CS"/>
</dbReference>
<dbReference type="Gene3D" id="3.40.50.11460">
    <property type="match status" value="1"/>
</dbReference>
<protein>
    <submittedName>
        <fullName evidence="9">SDR family NAD(P)-dependent oxidoreductase</fullName>
    </submittedName>
</protein>
<reference evidence="9" key="1">
    <citation type="submission" date="2021-12" db="EMBL/GenBank/DDBJ databases">
        <title>Discovery of the Pendulisporaceae a myxobacterial family with distinct sporulation behavior and unique specialized metabolism.</title>
        <authorList>
            <person name="Garcia R."/>
            <person name="Popoff A."/>
            <person name="Bader C.D."/>
            <person name="Loehr J."/>
            <person name="Walesch S."/>
            <person name="Walt C."/>
            <person name="Boldt J."/>
            <person name="Bunk B."/>
            <person name="Haeckl F.J.F.P.J."/>
            <person name="Gunesch A.P."/>
            <person name="Birkelbach J."/>
            <person name="Nuebel U."/>
            <person name="Pietschmann T."/>
            <person name="Bach T."/>
            <person name="Mueller R."/>
        </authorList>
    </citation>
    <scope>NUCLEOTIDE SEQUENCE</scope>
    <source>
        <strain evidence="9">MSr11367</strain>
    </source>
</reference>
<dbReference type="InterPro" id="IPR020841">
    <property type="entry name" value="PKS_Beta-ketoAc_synthase_dom"/>
</dbReference>
<dbReference type="SUPFAM" id="SSF55048">
    <property type="entry name" value="Probable ACP-binding domain of malonyl-CoA ACP transacylase"/>
    <property type="match status" value="2"/>
</dbReference>
<feature type="domain" description="Ketosynthase family 3 (KS3)" evidence="7">
    <location>
        <begin position="34"/>
        <end position="459"/>
    </location>
</feature>
<feature type="active site" description="Proton donor; for dehydratase activity" evidence="5">
    <location>
        <position position="3154"/>
    </location>
</feature>
<evidence type="ECO:0000256" key="1">
    <source>
        <dbReference type="ARBA" id="ARBA00022450"/>
    </source>
</evidence>
<gene>
    <name evidence="9" type="ORF">LVJ94_19605</name>
</gene>
<evidence type="ECO:0000259" key="7">
    <source>
        <dbReference type="PROSITE" id="PS52004"/>
    </source>
</evidence>
<dbReference type="InterPro" id="IPR049551">
    <property type="entry name" value="PKS_DH_C"/>
</dbReference>
<dbReference type="Pfam" id="PF08659">
    <property type="entry name" value="KR"/>
    <property type="match status" value="2"/>
</dbReference>
<dbReference type="PROSITE" id="PS52019">
    <property type="entry name" value="PKS_MFAS_DH"/>
    <property type="match status" value="2"/>
</dbReference>
<dbReference type="PANTHER" id="PTHR43775:SF51">
    <property type="entry name" value="INACTIVE PHENOLPHTHIOCEROL SYNTHESIS POLYKETIDE SYNTHASE TYPE I PKS1-RELATED"/>
    <property type="match status" value="1"/>
</dbReference>
<dbReference type="SUPFAM" id="SSF51735">
    <property type="entry name" value="NAD(P)-binding Rossmann-fold domains"/>
    <property type="match status" value="6"/>
</dbReference>
<dbReference type="SMART" id="SM00822">
    <property type="entry name" value="PKS_KR"/>
    <property type="match status" value="2"/>
</dbReference>
<dbReference type="InterPro" id="IPR016035">
    <property type="entry name" value="Acyl_Trfase/lysoPLipase"/>
</dbReference>
<evidence type="ECO:0000256" key="4">
    <source>
        <dbReference type="ARBA" id="ARBA00023268"/>
    </source>
</evidence>
<feature type="region of interest" description="C-terminal hotdog fold" evidence="5">
    <location>
        <begin position="1061"/>
        <end position="1202"/>
    </location>
</feature>
<organism evidence="9 10">
    <name type="scientific">Pendulispora rubella</name>
    <dbReference type="NCBI Taxonomy" id="2741070"/>
    <lineage>
        <taxon>Bacteria</taxon>
        <taxon>Pseudomonadati</taxon>
        <taxon>Myxococcota</taxon>
        <taxon>Myxococcia</taxon>
        <taxon>Myxococcales</taxon>
        <taxon>Sorangiineae</taxon>
        <taxon>Pendulisporaceae</taxon>
        <taxon>Pendulispora</taxon>
    </lineage>
</organism>
<feature type="region of interest" description="C-terminal hotdog fold" evidence="5">
    <location>
        <begin position="3093"/>
        <end position="3232"/>
    </location>
</feature>
<dbReference type="Proteomes" id="UP001374803">
    <property type="component" value="Chromosome"/>
</dbReference>
<dbReference type="PROSITE" id="PS01162">
    <property type="entry name" value="QOR_ZETA_CRYSTAL"/>
    <property type="match status" value="2"/>
</dbReference>
<dbReference type="InterPro" id="IPR006162">
    <property type="entry name" value="Ppantetheine_attach_site"/>
</dbReference>
<keyword evidence="4" id="KW-0511">Multifunctional enzyme</keyword>
<evidence type="ECO:0000313" key="10">
    <source>
        <dbReference type="Proteomes" id="UP001374803"/>
    </source>
</evidence>
<dbReference type="PROSITE" id="PS52004">
    <property type="entry name" value="KS3_2"/>
    <property type="match status" value="2"/>
</dbReference>
<dbReference type="PROSITE" id="PS00012">
    <property type="entry name" value="PHOSPHOPANTETHEINE"/>
    <property type="match status" value="2"/>
</dbReference>
<name>A0ABZ2LF69_9BACT</name>
<feature type="active site" description="Proton acceptor; for dehydratase activity" evidence="5">
    <location>
        <position position="959"/>
    </location>
</feature>
<dbReference type="Pfam" id="PF00109">
    <property type="entry name" value="ketoacyl-synt"/>
    <property type="match status" value="2"/>
</dbReference>
<dbReference type="PROSITE" id="PS00606">
    <property type="entry name" value="KS3_1"/>
    <property type="match status" value="2"/>
</dbReference>
<evidence type="ECO:0000256" key="3">
    <source>
        <dbReference type="ARBA" id="ARBA00022679"/>
    </source>
</evidence>
<dbReference type="PROSITE" id="PS50075">
    <property type="entry name" value="CARRIER"/>
    <property type="match status" value="2"/>
</dbReference>
<dbReference type="InterPro" id="IPR049900">
    <property type="entry name" value="PKS_mFAS_DH"/>
</dbReference>
<dbReference type="InterPro" id="IPR014030">
    <property type="entry name" value="Ketoacyl_synth_N"/>
</dbReference>
<feature type="domain" description="PKS/mFAS DH" evidence="8">
    <location>
        <begin position="927"/>
        <end position="1202"/>
    </location>
</feature>
<dbReference type="SMART" id="SM00826">
    <property type="entry name" value="PKS_DH"/>
    <property type="match status" value="2"/>
</dbReference>
<dbReference type="InterPro" id="IPR013154">
    <property type="entry name" value="ADH-like_N"/>
</dbReference>
<dbReference type="Pfam" id="PF02801">
    <property type="entry name" value="Ketoacyl-synt_C"/>
    <property type="match status" value="2"/>
</dbReference>
<dbReference type="Pfam" id="PF22621">
    <property type="entry name" value="CurL-like_PKS_C"/>
    <property type="match status" value="2"/>
</dbReference>
<dbReference type="Pfam" id="PF13602">
    <property type="entry name" value="ADH_zinc_N_2"/>
    <property type="match status" value="2"/>
</dbReference>
<feature type="region of interest" description="N-terminal hotdog fold" evidence="5">
    <location>
        <begin position="2954"/>
        <end position="3079"/>
    </location>
</feature>
<dbReference type="Gene3D" id="3.10.129.110">
    <property type="entry name" value="Polyketide synthase dehydratase"/>
    <property type="match status" value="2"/>
</dbReference>
<dbReference type="Gene3D" id="1.10.1200.10">
    <property type="entry name" value="ACP-like"/>
    <property type="match status" value="2"/>
</dbReference>
<dbReference type="Gene3D" id="3.40.47.10">
    <property type="match status" value="2"/>
</dbReference>
<dbReference type="InterPro" id="IPR001227">
    <property type="entry name" value="Ac_transferase_dom_sf"/>
</dbReference>
<dbReference type="CDD" id="cd05195">
    <property type="entry name" value="enoyl_red"/>
    <property type="match status" value="2"/>
</dbReference>
<dbReference type="InterPro" id="IPR049552">
    <property type="entry name" value="PKS_DH_N"/>
</dbReference>
<dbReference type="InterPro" id="IPR057326">
    <property type="entry name" value="KR_dom"/>
</dbReference>
<dbReference type="InterPro" id="IPR020843">
    <property type="entry name" value="ER"/>
</dbReference>
<dbReference type="EMBL" id="CP089983">
    <property type="protein sequence ID" value="WXB09425.1"/>
    <property type="molecule type" value="Genomic_DNA"/>
</dbReference>
<dbReference type="InterPro" id="IPR036736">
    <property type="entry name" value="ACP-like_sf"/>
</dbReference>
<dbReference type="InterPro" id="IPR009081">
    <property type="entry name" value="PP-bd_ACP"/>
</dbReference>
<dbReference type="InterPro" id="IPR014043">
    <property type="entry name" value="Acyl_transferase_dom"/>
</dbReference>
<keyword evidence="1" id="KW-0596">Phosphopantetheine</keyword>
<feature type="domain" description="Carrier" evidence="6">
    <location>
        <begin position="3990"/>
        <end position="4065"/>
    </location>
</feature>
<evidence type="ECO:0000313" key="9">
    <source>
        <dbReference type="EMBL" id="WXB09425.1"/>
    </source>
</evidence>
<dbReference type="SUPFAM" id="SSF47336">
    <property type="entry name" value="ACP-like"/>
    <property type="match status" value="2"/>
</dbReference>
<dbReference type="SMART" id="SM00823">
    <property type="entry name" value="PKS_PP"/>
    <property type="match status" value="2"/>
</dbReference>
<dbReference type="InterPro" id="IPR020807">
    <property type="entry name" value="PKS_DH"/>
</dbReference>
<dbReference type="InterPro" id="IPR016039">
    <property type="entry name" value="Thiolase-like"/>
</dbReference>
<dbReference type="InterPro" id="IPR050091">
    <property type="entry name" value="PKS_NRPS_Biosynth_Enz"/>
</dbReference>
<dbReference type="Pfam" id="PF21089">
    <property type="entry name" value="PKS_DH_N"/>
    <property type="match status" value="2"/>
</dbReference>
<dbReference type="InterPro" id="IPR036291">
    <property type="entry name" value="NAD(P)-bd_dom_sf"/>
</dbReference>